<dbReference type="Gene3D" id="1.20.5.340">
    <property type="match status" value="1"/>
</dbReference>
<evidence type="ECO:0000313" key="2">
    <source>
        <dbReference type="Proteomes" id="UP000830293"/>
    </source>
</evidence>
<name>A0AAE7E2U8_9VIRU</name>
<reference evidence="1" key="1">
    <citation type="submission" date="2020-04" db="EMBL/GenBank/DDBJ databases">
        <title>A mysterious 80 nm amoeba virus with a near complete 'ORFan genome' challenges the classification of DNA viruses.</title>
        <authorList>
            <person name="Boratto P.V.M."/>
            <person name="Oliveira G.P."/>
            <person name="Machado T.B."/>
            <person name="Andrade A.C.S.P."/>
            <person name="Baudoin J.P."/>
            <person name="Klose T."/>
            <person name="Azza S."/>
            <person name="Decloquement P."/>
            <person name="Chabriere E."/>
            <person name="Colson P."/>
            <person name="Levasseur A."/>
            <person name="La Scola B."/>
            <person name="Abrahao J.S."/>
        </authorList>
    </citation>
    <scope>NUCLEOTIDE SEQUENCE</scope>
    <source>
        <strain evidence="1">BHMG</strain>
    </source>
</reference>
<dbReference type="RefSeq" id="YP_010800666.1">
    <property type="nucleotide sequence ID" value="NC_076895.1"/>
</dbReference>
<evidence type="ECO:0000313" key="1">
    <source>
        <dbReference type="EMBL" id="QKE44419.1"/>
    </source>
</evidence>
<protein>
    <submittedName>
        <fullName evidence="1">Tail needle DNA stabilization protein</fullName>
    </submittedName>
</protein>
<organism evidence="1 2">
    <name type="scientific">Yaravirus sp. 'brasiliensis'</name>
    <dbReference type="NCBI Taxonomy" id="2739681"/>
    <lineage>
        <taxon>Viruses</taxon>
        <taxon>Varidnaviria</taxon>
        <taxon>Bamfordvirae</taxon>
        <taxon>Nucleocytoviricota</taxon>
        <taxon>Mriyaviricetes</taxon>
        <taxon>Yaraviridae</taxon>
        <taxon>Yaravirus</taxon>
        <taxon>Yaravirus brasiliense</taxon>
    </lineage>
</organism>
<dbReference type="Proteomes" id="UP000830293">
    <property type="component" value="Segment"/>
</dbReference>
<sequence>MTDVEPPIATYVAPEPDLAFVASTAAFEPIPDPTEELIPPALNLKAPRMSTDSIDVQALYIQGVALTQQSVAALQLQVNNLNTTTQTHTTDIDALELRVDGHDTEIGSIDDSLATLTANLGLTDGNVTALEGRMDTAELNITDLEADVALKQNISEKNQLNGYPGLTDGKIADTQINRAGPDEGFWKGDTINAASSRENNFVVYDSVDNKLKPLTSTVVPTYWFPGAVADAIGALQTNKVSWSPDYDNGLARITANESAITTINTTSLPAKQDISQKNQNNGYVGVDGAGQVGISASNVRRGAMYLTNVCRLGIDGADWSPGFASGTISVWKVMTDTFYNYNNAYGAGFKGTTGKTFFKAARDALVSVKANLAFSVASATTNKFFTLRITPVDPARTPTPHQYNYGLINSTTGSQSYSFAVDIPLRVGDSLSLEWNFTLGGNANPTFQKDYTYLHITEASNGIVANDWFP</sequence>
<proteinExistence type="predicted"/>
<accession>A0AAE7E2U8</accession>
<dbReference type="KEGG" id="vg:80539302"/>
<dbReference type="EMBL" id="MT293574">
    <property type="protein sequence ID" value="QKE44419.1"/>
    <property type="molecule type" value="Genomic_DNA"/>
</dbReference>
<dbReference type="GeneID" id="80539302"/>
<keyword evidence="2" id="KW-1185">Reference proteome</keyword>